<evidence type="ECO:0000313" key="6">
    <source>
        <dbReference type="EMBL" id="OIR21024.1"/>
    </source>
</evidence>
<protein>
    <recommendedName>
        <fullName evidence="5">6-hydroxymethylpterin diphosphokinase MptE-like domain-containing protein</fullName>
    </recommendedName>
</protein>
<evidence type="ECO:0000313" key="7">
    <source>
        <dbReference type="Proteomes" id="UP000183080"/>
    </source>
</evidence>
<dbReference type="Proteomes" id="UP000183080">
    <property type="component" value="Unassembled WGS sequence"/>
</dbReference>
<reference evidence="6 7" key="1">
    <citation type="submission" date="2016-08" db="EMBL/GenBank/DDBJ databases">
        <title>New Insights into Marine Group III Euryarchaeota, from dark to light.</title>
        <authorList>
            <person name="Haro-Moreno J.M."/>
            <person name="Rodriguez-Valera F."/>
            <person name="Lopez-Garcia P."/>
            <person name="Moreira D."/>
            <person name="Martin-Cuadrado A.B."/>
        </authorList>
    </citation>
    <scope>NUCLEOTIDE SEQUENCE [LARGE SCALE GENOMIC DNA]</scope>
    <source>
        <strain evidence="6">CG-Epi1</strain>
    </source>
</reference>
<dbReference type="GO" id="GO:0016301">
    <property type="term" value="F:kinase activity"/>
    <property type="evidence" value="ECO:0007669"/>
    <property type="project" value="UniProtKB-KW"/>
</dbReference>
<keyword evidence="2" id="KW-0547">Nucleotide-binding</keyword>
<dbReference type="InterPro" id="IPR036759">
    <property type="entry name" value="TPK_catalytic_sf"/>
</dbReference>
<evidence type="ECO:0000256" key="4">
    <source>
        <dbReference type="ARBA" id="ARBA00022840"/>
    </source>
</evidence>
<organism evidence="6 7">
    <name type="scientific">Marine Group III euryarchaeote CG-Epi1</name>
    <dbReference type="NCBI Taxonomy" id="1888995"/>
    <lineage>
        <taxon>Archaea</taxon>
        <taxon>Methanobacteriati</taxon>
        <taxon>Thermoplasmatota</taxon>
        <taxon>Thermoplasmata</taxon>
        <taxon>Candidatus Thermoprofundales</taxon>
    </lineage>
</organism>
<dbReference type="AlphaFoldDB" id="A0A1J5TXN1"/>
<feature type="domain" description="6-hydroxymethylpterin diphosphokinase MptE-like" evidence="5">
    <location>
        <begin position="71"/>
        <end position="176"/>
    </location>
</feature>
<dbReference type="SUPFAM" id="SSF63999">
    <property type="entry name" value="Thiamin pyrophosphokinase, catalytic domain"/>
    <property type="match status" value="1"/>
</dbReference>
<gene>
    <name evidence="6" type="ORF">BD935_03665</name>
</gene>
<keyword evidence="4" id="KW-0067">ATP-binding</keyword>
<dbReference type="GO" id="GO:0005524">
    <property type="term" value="F:ATP binding"/>
    <property type="evidence" value="ECO:0007669"/>
    <property type="project" value="UniProtKB-KW"/>
</dbReference>
<accession>A0A1J5TXN1</accession>
<dbReference type="InterPro" id="IPR027510">
    <property type="entry name" value="HMPDK_MptE"/>
</dbReference>
<sequence length="216" mass="23990">MSFAIDWWWPLQEEINTEFGFSRSREEVSSRLISRLYQPKGNLSKIILNNKVTIVGAGISEKDTIPGGIKIAADGAVSACLERNIIPDIIVTDLDGNLPEMVWANKKGSKIVVHAHGDNLSRLFEFSNEIQAISLTTTYPYSGTNCWGGFTDGDRSLMMSLGLGAKSVNLTGFNFDKIGPYSGDYSPRKIQKLSWARKIVNECDERTGKVKILNRQ</sequence>
<dbReference type="EMBL" id="MIZA01000003">
    <property type="protein sequence ID" value="OIR21024.1"/>
    <property type="molecule type" value="Genomic_DNA"/>
</dbReference>
<name>A0A1J5TXN1_9ARCH</name>
<comment type="caution">
    <text evidence="6">The sequence shown here is derived from an EMBL/GenBank/DDBJ whole genome shotgun (WGS) entry which is preliminary data.</text>
</comment>
<proteinExistence type="predicted"/>
<dbReference type="PANTHER" id="PTHR39648:SF1">
    <property type="entry name" value="6-HYDROXYMETHYL-7,8-DIHYDROPTERIN PYROPHOSPHOKINASE"/>
    <property type="match status" value="1"/>
</dbReference>
<evidence type="ECO:0000256" key="2">
    <source>
        <dbReference type="ARBA" id="ARBA00022741"/>
    </source>
</evidence>
<evidence type="ECO:0000256" key="3">
    <source>
        <dbReference type="ARBA" id="ARBA00022777"/>
    </source>
</evidence>
<keyword evidence="3" id="KW-0418">Kinase</keyword>
<keyword evidence="1" id="KW-0808">Transferase</keyword>
<evidence type="ECO:0000256" key="1">
    <source>
        <dbReference type="ARBA" id="ARBA00022679"/>
    </source>
</evidence>
<evidence type="ECO:0000259" key="5">
    <source>
        <dbReference type="Pfam" id="PF01973"/>
    </source>
</evidence>
<dbReference type="STRING" id="1888995.BD935_03665"/>
<dbReference type="GO" id="GO:0003848">
    <property type="term" value="F:2-amino-4-hydroxy-6-hydroxymethyldihydropteridine diphosphokinase activity"/>
    <property type="evidence" value="ECO:0007669"/>
    <property type="project" value="InterPro"/>
</dbReference>
<dbReference type="InterPro" id="IPR002826">
    <property type="entry name" value="MptE-like"/>
</dbReference>
<dbReference type="GO" id="GO:0009229">
    <property type="term" value="P:thiamine diphosphate biosynthetic process"/>
    <property type="evidence" value="ECO:0007669"/>
    <property type="project" value="InterPro"/>
</dbReference>
<dbReference type="PANTHER" id="PTHR39648">
    <property type="entry name" value="6-HYDROXYMETHYL-7,8-DIHYDROPTERIN PYROPHOSPHOKINASE"/>
    <property type="match status" value="1"/>
</dbReference>
<dbReference type="Pfam" id="PF01973">
    <property type="entry name" value="MptE-like"/>
    <property type="match status" value="1"/>
</dbReference>
<dbReference type="GO" id="GO:0004788">
    <property type="term" value="F:thiamine diphosphokinase activity"/>
    <property type="evidence" value="ECO:0007669"/>
    <property type="project" value="InterPro"/>
</dbReference>